<feature type="disulfide bond" evidence="5">
    <location>
        <begin position="391"/>
        <end position="400"/>
    </location>
</feature>
<feature type="disulfide bond" evidence="5">
    <location>
        <begin position="222"/>
        <end position="231"/>
    </location>
</feature>
<feature type="domain" description="EGF-like" evidence="9">
    <location>
        <begin position="327"/>
        <end position="363"/>
    </location>
</feature>
<dbReference type="InterPro" id="IPR000152">
    <property type="entry name" value="EGF-type_Asp/Asn_hydroxyl_site"/>
</dbReference>
<dbReference type="Pfam" id="PF02210">
    <property type="entry name" value="Laminin_G_2"/>
    <property type="match status" value="1"/>
</dbReference>
<feature type="transmembrane region" description="Helical" evidence="6">
    <location>
        <begin position="482"/>
        <end position="503"/>
    </location>
</feature>
<feature type="signal peptide" evidence="7">
    <location>
        <begin position="1"/>
        <end position="18"/>
    </location>
</feature>
<proteinExistence type="predicted"/>
<feature type="disulfide bond" evidence="5">
    <location>
        <begin position="201"/>
        <end position="211"/>
    </location>
</feature>
<dbReference type="CDD" id="cd00110">
    <property type="entry name" value="LamG"/>
    <property type="match status" value="1"/>
</dbReference>
<keyword evidence="1 5" id="KW-0245">EGF-like domain</keyword>
<dbReference type="GeneID" id="105850981"/>
<reference evidence="11" key="2">
    <citation type="submission" date="2025-08" db="UniProtKB">
        <authorList>
            <consortium name="RefSeq"/>
        </authorList>
    </citation>
    <scope>IDENTIFICATION</scope>
</reference>
<dbReference type="InterPro" id="IPR009030">
    <property type="entry name" value="Growth_fac_rcpt_cys_sf"/>
</dbReference>
<dbReference type="PROSITE" id="PS50025">
    <property type="entry name" value="LAM_G_DOMAIN"/>
    <property type="match status" value="1"/>
</dbReference>
<evidence type="ECO:0000256" key="1">
    <source>
        <dbReference type="ARBA" id="ARBA00022536"/>
    </source>
</evidence>
<dbReference type="SMART" id="SM00282">
    <property type="entry name" value="LamG"/>
    <property type="match status" value="1"/>
</dbReference>
<dbReference type="PANTHER" id="PTHR24049">
    <property type="entry name" value="CRUMBS FAMILY MEMBER"/>
    <property type="match status" value="1"/>
</dbReference>
<feature type="domain" description="Laminin G" evidence="8">
    <location>
        <begin position="17"/>
        <end position="201"/>
    </location>
</feature>
<sequence length="542" mass="60687">MFAKMVCFSCCLITSVNLITFNGVSSYASANFNSNSTKKFNEKMSFVIRTRQSSGFLLGSYNSRDSFFAVGINNGRLCIIAQHQGDPFTQYIGGQVNTGAYMNIVLERTFDKKTNLSIEYTNSTFLTNVTTTNIILEYDFLSSLWLDLISNNIIFIGKSDNFSSYFPNPFRGCLFNIEVSSVRLHLDSNNTEEGCISANTCFKNPCVHGYCIDTFDDFECVCNTFYTKKLCNETLNVNCSFSEIICNNNSTCINLHEGVSAPTKFSDNGKDFFECMCKPGYKGYFCEREINECDNGFCRNSEKCSNLILDYECKCLIGWGDKNCTTNLNDCQPNPCENGGTCIDLLNAYVCNCSNGFEGKNCTEDINECAKNICMNNGSCLNSFGSFNCTCHGEYFGEKCQYNNTMICKIKNPCKNGVCSDDVHGSNCKCNTGYIGNFCDLDRNKCESLFLCGSDACLDRQNNSKDFEECKKNFYDEHKVDIIIGISIGVVLLIAVVIIVLIIRFCKNKSGMEGTYSPNREEQNASHLEMNTLKKPNAERLI</sequence>
<dbReference type="InterPro" id="IPR001791">
    <property type="entry name" value="Laminin_G"/>
</dbReference>
<dbReference type="PROSITE" id="PS01187">
    <property type="entry name" value="EGF_CA"/>
    <property type="match status" value="1"/>
</dbReference>
<dbReference type="PROSITE" id="PS00022">
    <property type="entry name" value="EGF_1"/>
    <property type="match status" value="4"/>
</dbReference>
<evidence type="ECO:0000256" key="7">
    <source>
        <dbReference type="SAM" id="SignalP"/>
    </source>
</evidence>
<dbReference type="SUPFAM" id="SSF57184">
    <property type="entry name" value="Growth factor receptor domain"/>
    <property type="match status" value="1"/>
</dbReference>
<keyword evidence="3 5" id="KW-1015">Disulfide bond</keyword>
<feature type="domain" description="EGF-like" evidence="9">
    <location>
        <begin position="235"/>
        <end position="287"/>
    </location>
</feature>
<feature type="domain" description="EGF-like" evidence="9">
    <location>
        <begin position="197"/>
        <end position="232"/>
    </location>
</feature>
<evidence type="ECO:0000313" key="10">
    <source>
        <dbReference type="Proteomes" id="UP001652625"/>
    </source>
</evidence>
<evidence type="ECO:0000256" key="2">
    <source>
        <dbReference type="ARBA" id="ARBA00022737"/>
    </source>
</evidence>
<feature type="domain" description="EGF-like" evidence="9">
    <location>
        <begin position="289"/>
        <end position="325"/>
    </location>
</feature>
<dbReference type="Proteomes" id="UP001652625">
    <property type="component" value="Chromosome 02"/>
</dbReference>
<dbReference type="InterPro" id="IPR000742">
    <property type="entry name" value="EGF"/>
</dbReference>
<reference evidence="10" key="1">
    <citation type="submission" date="2025-05" db="UniProtKB">
        <authorList>
            <consortium name="RefSeq"/>
        </authorList>
    </citation>
    <scope>NUCLEOTIDE SEQUENCE [LARGE SCALE GENOMIC DNA]</scope>
</reference>
<keyword evidence="10" id="KW-1185">Reference proteome</keyword>
<feature type="domain" description="EGF-like" evidence="9">
    <location>
        <begin position="365"/>
        <end position="401"/>
    </location>
</feature>
<dbReference type="PROSITE" id="PS01186">
    <property type="entry name" value="EGF_2"/>
    <property type="match status" value="4"/>
</dbReference>
<comment type="caution">
    <text evidence="5">Lacks conserved residue(s) required for the propagation of feature annotation.</text>
</comment>
<organism evidence="10 11">
    <name type="scientific">Hydra vulgaris</name>
    <name type="common">Hydra</name>
    <name type="synonym">Hydra attenuata</name>
    <dbReference type="NCBI Taxonomy" id="6087"/>
    <lineage>
        <taxon>Eukaryota</taxon>
        <taxon>Metazoa</taxon>
        <taxon>Cnidaria</taxon>
        <taxon>Hydrozoa</taxon>
        <taxon>Hydroidolina</taxon>
        <taxon>Anthoathecata</taxon>
        <taxon>Aplanulata</taxon>
        <taxon>Hydridae</taxon>
        <taxon>Hydra</taxon>
    </lineage>
</organism>
<dbReference type="InterPro" id="IPR013032">
    <property type="entry name" value="EGF-like_CS"/>
</dbReference>
<dbReference type="Gene3D" id="2.60.120.200">
    <property type="match status" value="1"/>
</dbReference>
<dbReference type="SMART" id="SM00179">
    <property type="entry name" value="EGF_CA"/>
    <property type="match status" value="5"/>
</dbReference>
<dbReference type="InterPro" id="IPR018097">
    <property type="entry name" value="EGF_Ca-bd_CS"/>
</dbReference>
<feature type="disulfide bond" evidence="5">
    <location>
        <begin position="430"/>
        <end position="439"/>
    </location>
</feature>
<name>A0ABM4BF29_HYDVU</name>
<dbReference type="PROSITE" id="PS50026">
    <property type="entry name" value="EGF_3"/>
    <property type="match status" value="6"/>
</dbReference>
<evidence type="ECO:0000259" key="9">
    <source>
        <dbReference type="PROSITE" id="PS50026"/>
    </source>
</evidence>
<accession>A0ABM4BF29</accession>
<keyword evidence="2" id="KW-0677">Repeat</keyword>
<dbReference type="Pfam" id="PF12661">
    <property type="entry name" value="hEGF"/>
    <property type="match status" value="2"/>
</dbReference>
<dbReference type="InterPro" id="IPR013320">
    <property type="entry name" value="ConA-like_dom_sf"/>
</dbReference>
<feature type="disulfide bond" evidence="5">
    <location>
        <begin position="277"/>
        <end position="286"/>
    </location>
</feature>
<evidence type="ECO:0000256" key="4">
    <source>
        <dbReference type="ARBA" id="ARBA00023180"/>
    </source>
</evidence>
<dbReference type="RefSeq" id="XP_065647573.1">
    <property type="nucleotide sequence ID" value="XM_065791501.1"/>
</dbReference>
<evidence type="ECO:0000256" key="5">
    <source>
        <dbReference type="PROSITE-ProRule" id="PRU00076"/>
    </source>
</evidence>
<dbReference type="InterPro" id="IPR001881">
    <property type="entry name" value="EGF-like_Ca-bd_dom"/>
</dbReference>
<keyword evidence="7" id="KW-0732">Signal</keyword>
<gene>
    <name evidence="11" type="primary">LOC105850981</name>
</gene>
<evidence type="ECO:0000256" key="6">
    <source>
        <dbReference type="SAM" id="Phobius"/>
    </source>
</evidence>
<dbReference type="SMART" id="SM00181">
    <property type="entry name" value="EGF"/>
    <property type="match status" value="6"/>
</dbReference>
<keyword evidence="6" id="KW-0472">Membrane</keyword>
<keyword evidence="6" id="KW-1133">Transmembrane helix</keyword>
<feature type="disulfide bond" evidence="5">
    <location>
        <begin position="353"/>
        <end position="362"/>
    </location>
</feature>
<evidence type="ECO:0000256" key="3">
    <source>
        <dbReference type="ARBA" id="ARBA00023157"/>
    </source>
</evidence>
<dbReference type="CDD" id="cd00054">
    <property type="entry name" value="EGF_CA"/>
    <property type="match status" value="2"/>
</dbReference>
<keyword evidence="4" id="KW-0325">Glycoprotein</keyword>
<feature type="domain" description="EGF-like" evidence="9">
    <location>
        <begin position="404"/>
        <end position="440"/>
    </location>
</feature>
<dbReference type="SUPFAM" id="SSF57196">
    <property type="entry name" value="EGF/Laminin"/>
    <property type="match status" value="3"/>
</dbReference>
<feature type="chain" id="PRO_5045665865" evidence="7">
    <location>
        <begin position="19"/>
        <end position="542"/>
    </location>
</feature>
<dbReference type="InterPro" id="IPR051022">
    <property type="entry name" value="Notch_Cell-Fate_Det"/>
</dbReference>
<protein>
    <submittedName>
        <fullName evidence="11">Protein crumbs homolog 1</fullName>
    </submittedName>
</protein>
<dbReference type="Gene3D" id="2.10.25.10">
    <property type="entry name" value="Laminin"/>
    <property type="match status" value="6"/>
</dbReference>
<evidence type="ECO:0000259" key="8">
    <source>
        <dbReference type="PROSITE" id="PS50025"/>
    </source>
</evidence>
<dbReference type="Pfam" id="PF00008">
    <property type="entry name" value="EGF"/>
    <property type="match status" value="1"/>
</dbReference>
<keyword evidence="6" id="KW-0812">Transmembrane</keyword>
<dbReference type="SUPFAM" id="SSF49899">
    <property type="entry name" value="Concanavalin A-like lectins/glucanases"/>
    <property type="match status" value="1"/>
</dbReference>
<dbReference type="PROSITE" id="PS00010">
    <property type="entry name" value="ASX_HYDROXYL"/>
    <property type="match status" value="4"/>
</dbReference>
<evidence type="ECO:0000313" key="11">
    <source>
        <dbReference type="RefSeq" id="XP_065647573.1"/>
    </source>
</evidence>
<feature type="disulfide bond" evidence="5">
    <location>
        <begin position="315"/>
        <end position="324"/>
    </location>
</feature>